<dbReference type="Proteomes" id="UP000004968">
    <property type="component" value="Unassembled WGS sequence"/>
</dbReference>
<dbReference type="HOGENOM" id="CLU_3080674_0_0_9"/>
<accession>D3AHA5</accession>
<reference evidence="1 2" key="1">
    <citation type="submission" date="2010-01" db="EMBL/GenBank/DDBJ databases">
        <authorList>
            <person name="Weinstock G."/>
            <person name="Sodergren E."/>
            <person name="Clifton S."/>
            <person name="Fulton L."/>
            <person name="Fulton B."/>
            <person name="Courtney L."/>
            <person name="Fronick C."/>
            <person name="Harrison M."/>
            <person name="Strong C."/>
            <person name="Farmer C."/>
            <person name="Delahaunty K."/>
            <person name="Markovic C."/>
            <person name="Hall O."/>
            <person name="Minx P."/>
            <person name="Tomlinson C."/>
            <person name="Mitreva M."/>
            <person name="Nelson J."/>
            <person name="Hou S."/>
            <person name="Wollam A."/>
            <person name="Pepin K.H."/>
            <person name="Johnson M."/>
            <person name="Bhonagiri V."/>
            <person name="Nash W.E."/>
            <person name="Warren W."/>
            <person name="Chinwalla A."/>
            <person name="Mardis E.R."/>
            <person name="Wilson R.K."/>
        </authorList>
    </citation>
    <scope>NUCLEOTIDE SEQUENCE [LARGE SCALE GENOMIC DNA]</scope>
    <source>
        <strain evidence="1 2">DSM 13479</strain>
    </source>
</reference>
<dbReference type="RefSeq" id="WP_006773472.1">
    <property type="nucleotide sequence ID" value="NZ_GG667654.1"/>
</dbReference>
<dbReference type="EMBL" id="ACIO01000237">
    <property type="protein sequence ID" value="EFC98798.1"/>
    <property type="molecule type" value="Genomic_DNA"/>
</dbReference>
<comment type="caution">
    <text evidence="1">The sequence shown here is derived from an EMBL/GenBank/DDBJ whole genome shotgun (WGS) entry which is preliminary data.</text>
</comment>
<dbReference type="AlphaFoldDB" id="D3AHA5"/>
<sequence length="52" mass="5856">MHCITIKATTLWLNIDNVAVITYKNDASVYQCAHFCDNSSVLPSYSSIFRLS</sequence>
<evidence type="ECO:0000313" key="1">
    <source>
        <dbReference type="EMBL" id="EFC98798.1"/>
    </source>
</evidence>
<dbReference type="GeneID" id="93147129"/>
<proteinExistence type="predicted"/>
<name>D3AHA5_9FIRM</name>
<protein>
    <submittedName>
        <fullName evidence="1">Uncharacterized protein</fullName>
    </submittedName>
</protein>
<gene>
    <name evidence="1" type="ORF">CLOSTHATH_02993</name>
</gene>
<evidence type="ECO:0000313" key="2">
    <source>
        <dbReference type="Proteomes" id="UP000004968"/>
    </source>
</evidence>
<organism evidence="1 2">
    <name type="scientific">Hungatella hathewayi DSM 13479</name>
    <dbReference type="NCBI Taxonomy" id="566550"/>
    <lineage>
        <taxon>Bacteria</taxon>
        <taxon>Bacillati</taxon>
        <taxon>Bacillota</taxon>
        <taxon>Clostridia</taxon>
        <taxon>Lachnospirales</taxon>
        <taxon>Lachnospiraceae</taxon>
        <taxon>Hungatella</taxon>
    </lineage>
</organism>